<dbReference type="SUPFAM" id="SSF55874">
    <property type="entry name" value="ATPase domain of HSP90 chaperone/DNA topoisomerase II/histidine kinase"/>
    <property type="match status" value="1"/>
</dbReference>
<dbReference type="InterPro" id="IPR003594">
    <property type="entry name" value="HATPase_dom"/>
</dbReference>
<keyword evidence="3" id="KW-0597">Phosphoprotein</keyword>
<evidence type="ECO:0000256" key="2">
    <source>
        <dbReference type="ARBA" id="ARBA00012438"/>
    </source>
</evidence>
<dbReference type="PROSITE" id="PS50112">
    <property type="entry name" value="PAS"/>
    <property type="match status" value="1"/>
</dbReference>
<dbReference type="NCBIfam" id="TIGR00229">
    <property type="entry name" value="sensory_box"/>
    <property type="match status" value="2"/>
</dbReference>
<dbReference type="OrthoDB" id="5409880at2"/>
<dbReference type="SMART" id="SM00387">
    <property type="entry name" value="HATPase_c"/>
    <property type="match status" value="1"/>
</dbReference>
<dbReference type="Gene3D" id="3.30.565.10">
    <property type="entry name" value="Histidine kinase-like ATPase, C-terminal domain"/>
    <property type="match status" value="1"/>
</dbReference>
<evidence type="ECO:0000259" key="7">
    <source>
        <dbReference type="PROSITE" id="PS50112"/>
    </source>
</evidence>
<dbReference type="PANTHER" id="PTHR43304:SF1">
    <property type="entry name" value="PAC DOMAIN-CONTAINING PROTEIN"/>
    <property type="match status" value="1"/>
</dbReference>
<dbReference type="Pfam" id="PF08447">
    <property type="entry name" value="PAS_3"/>
    <property type="match status" value="1"/>
</dbReference>
<evidence type="ECO:0000313" key="10">
    <source>
        <dbReference type="Proteomes" id="UP000005778"/>
    </source>
</evidence>
<sequence length="615" mass="70083">MKSAVWIIDKDHCILKSNNAAERLFNRSNLEIIGKKCWQIVHGADQPVKECPLIKARQTLQQESIEIQINERWFEVIVDPIFDSTAKPSTFIHIITDITESKRTSDKLERSQKLLDNAQRLAKTGGWEWNVEDQKMYWTKELYRLHGFEPTQYESGSSEHINASLECYNPEDRPKILSAFHQCEKKGIGYDLEFEFQKSSGEKKWIKTVAEPIWKGDKVEKIVGNVMDITESKSAKDKLVVQSKRIKTFFNSINDAIFIHPVKQEGFAPFVEVNDIACKRYGYTYDELMNLSVPDITVKPDVNGHAKPDYRNKLRKEGHLVFETFHIKKSGETFPVEVNSNIFYKNGKPHILAVVRDITDRKNMEELQIQNWHLKKQESLSRMAAAIAHHFNNYLMGIMGNLELSLKLIELEKSPRDNLMKAIRLAQKASKVNGLMLTYLGKNNSGKMNMDIGKVCNMIMPLLRASLSSNIVLEANFPAHGPMIYGNVNQIQQLVINLVSNAAESYQKEGTVYLSLKTVLANEIPQKYSFPVDWIPDCNEYVCLQIEDFGCGIEEQNLEKIFDPFFSTKAAGRGLDLPVVMGIVKANNGVITVNSKYGQGSTFRFFVPVAVKQNS</sequence>
<dbReference type="SUPFAM" id="SSF55785">
    <property type="entry name" value="PYP-like sensor domain (PAS domain)"/>
    <property type="match status" value="3"/>
</dbReference>
<feature type="domain" description="Histidine kinase" evidence="6">
    <location>
        <begin position="386"/>
        <end position="611"/>
    </location>
</feature>
<comment type="catalytic activity">
    <reaction evidence="1">
        <text>ATP + protein L-histidine = ADP + protein N-phospho-L-histidine.</text>
        <dbReference type="EC" id="2.7.13.3"/>
    </reaction>
</comment>
<dbReference type="InterPro" id="IPR004358">
    <property type="entry name" value="Sig_transdc_His_kin-like_C"/>
</dbReference>
<evidence type="ECO:0000256" key="5">
    <source>
        <dbReference type="ARBA" id="ARBA00022777"/>
    </source>
</evidence>
<dbReference type="AlphaFoldDB" id="I5AZC2"/>
<dbReference type="Pfam" id="PF13426">
    <property type="entry name" value="PAS_9"/>
    <property type="match status" value="2"/>
</dbReference>
<dbReference type="Gene3D" id="3.30.450.20">
    <property type="entry name" value="PAS domain"/>
    <property type="match status" value="3"/>
</dbReference>
<dbReference type="Proteomes" id="UP000005778">
    <property type="component" value="Chromosome"/>
</dbReference>
<dbReference type="PRINTS" id="PR00344">
    <property type="entry name" value="BCTRLSENSOR"/>
</dbReference>
<dbReference type="EMBL" id="CM001488">
    <property type="protein sequence ID" value="EIM62585.1"/>
    <property type="molecule type" value="Genomic_DNA"/>
</dbReference>
<dbReference type="PROSITE" id="PS50113">
    <property type="entry name" value="PAC"/>
    <property type="match status" value="2"/>
</dbReference>
<name>I5AZC2_9BACT</name>
<dbReference type="InterPro" id="IPR000014">
    <property type="entry name" value="PAS"/>
</dbReference>
<dbReference type="InterPro" id="IPR001610">
    <property type="entry name" value="PAC"/>
</dbReference>
<accession>I5AZC2</accession>
<protein>
    <recommendedName>
        <fullName evidence="2">histidine kinase</fullName>
        <ecNumber evidence="2">2.7.13.3</ecNumber>
    </recommendedName>
</protein>
<feature type="domain" description="PAC" evidence="8">
    <location>
        <begin position="58"/>
        <end position="110"/>
    </location>
</feature>
<dbReference type="InterPro" id="IPR000700">
    <property type="entry name" value="PAS-assoc_C"/>
</dbReference>
<dbReference type="Pfam" id="PF02518">
    <property type="entry name" value="HATPase_c"/>
    <property type="match status" value="1"/>
</dbReference>
<dbReference type="InterPro" id="IPR052162">
    <property type="entry name" value="Sensor_kinase/Photoreceptor"/>
</dbReference>
<dbReference type="EC" id="2.7.13.3" evidence="2"/>
<reference evidence="9 10" key="1">
    <citation type="submission" date="2011-09" db="EMBL/GenBank/DDBJ databases">
        <authorList>
            <consortium name="US DOE Joint Genome Institute (JGI-PGF)"/>
            <person name="Lucas S."/>
            <person name="Han J."/>
            <person name="Lapidus A."/>
            <person name="Cheng J.-F."/>
            <person name="Goodwin L."/>
            <person name="Pitluck S."/>
            <person name="Peters L."/>
            <person name="Land M.L."/>
            <person name="Hauser L."/>
            <person name="Orellana R."/>
            <person name="Lovley D."/>
            <person name="Woyke T.J."/>
        </authorList>
    </citation>
    <scope>NUCLEOTIDE SEQUENCE [LARGE SCALE GENOMIC DNA]</scope>
    <source>
        <strain evidence="9 10">2ac9</strain>
    </source>
</reference>
<feature type="domain" description="PAC" evidence="8">
    <location>
        <begin position="190"/>
        <end position="241"/>
    </location>
</feature>
<feature type="domain" description="PAS" evidence="7">
    <location>
        <begin position="1"/>
        <end position="46"/>
    </location>
</feature>
<keyword evidence="4" id="KW-0808">Transferase</keyword>
<gene>
    <name evidence="9" type="ORF">DespoDRAFT_00571</name>
</gene>
<keyword evidence="5" id="KW-0418">Kinase</keyword>
<evidence type="ECO:0000256" key="1">
    <source>
        <dbReference type="ARBA" id="ARBA00000085"/>
    </source>
</evidence>
<dbReference type="GO" id="GO:0000155">
    <property type="term" value="F:phosphorelay sensor kinase activity"/>
    <property type="evidence" value="ECO:0007669"/>
    <property type="project" value="InterPro"/>
</dbReference>
<dbReference type="SMART" id="SM00091">
    <property type="entry name" value="PAS"/>
    <property type="match status" value="2"/>
</dbReference>
<dbReference type="RefSeq" id="WP_004071194.1">
    <property type="nucleotide sequence ID" value="NZ_CM001488.1"/>
</dbReference>
<evidence type="ECO:0000259" key="8">
    <source>
        <dbReference type="PROSITE" id="PS50113"/>
    </source>
</evidence>
<reference evidence="9 10" key="2">
    <citation type="submission" date="2012-02" db="EMBL/GenBank/DDBJ databases">
        <title>Improved High-Quality Draft sequence of Desulfobacter postgatei 2ac9.</title>
        <authorList>
            <consortium name="US DOE Joint Genome Institute"/>
            <person name="Lucas S."/>
            <person name="Han J."/>
            <person name="Lapidus A."/>
            <person name="Cheng J.-F."/>
            <person name="Goodwin L."/>
            <person name="Pitluck S."/>
            <person name="Peters L."/>
            <person name="Ovchinnikova G."/>
            <person name="Held B."/>
            <person name="Detter J.C."/>
            <person name="Han C."/>
            <person name="Tapia R."/>
            <person name="Land M."/>
            <person name="Hauser L."/>
            <person name="Kyrpides N."/>
            <person name="Ivanova N."/>
            <person name="Pagani I."/>
            <person name="Orellana R."/>
            <person name="Lovley D."/>
            <person name="Woyke T."/>
        </authorList>
    </citation>
    <scope>NUCLEOTIDE SEQUENCE [LARGE SCALE GENOMIC DNA]</scope>
    <source>
        <strain evidence="9 10">2ac9</strain>
    </source>
</reference>
<dbReference type="eggNOG" id="COG2202">
    <property type="taxonomic scope" value="Bacteria"/>
</dbReference>
<dbReference type="Gene3D" id="1.10.287.130">
    <property type="match status" value="1"/>
</dbReference>
<dbReference type="InterPro" id="IPR003661">
    <property type="entry name" value="HisK_dim/P_dom"/>
</dbReference>
<evidence type="ECO:0000313" key="9">
    <source>
        <dbReference type="EMBL" id="EIM62585.1"/>
    </source>
</evidence>
<dbReference type="PANTHER" id="PTHR43304">
    <property type="entry name" value="PHYTOCHROME-LIKE PROTEIN CPH1"/>
    <property type="match status" value="1"/>
</dbReference>
<dbReference type="PROSITE" id="PS50109">
    <property type="entry name" value="HIS_KIN"/>
    <property type="match status" value="1"/>
</dbReference>
<dbReference type="eggNOG" id="COG3852">
    <property type="taxonomic scope" value="Bacteria"/>
</dbReference>
<dbReference type="CDD" id="cd00130">
    <property type="entry name" value="PAS"/>
    <property type="match status" value="3"/>
</dbReference>
<dbReference type="STRING" id="879212.DespoDRAFT_00571"/>
<keyword evidence="10" id="KW-1185">Reference proteome</keyword>
<evidence type="ECO:0000259" key="6">
    <source>
        <dbReference type="PROSITE" id="PS50109"/>
    </source>
</evidence>
<dbReference type="InterPro" id="IPR013655">
    <property type="entry name" value="PAS_fold_3"/>
</dbReference>
<dbReference type="HOGENOM" id="CLU_443932_0_0_7"/>
<dbReference type="InterPro" id="IPR036890">
    <property type="entry name" value="HATPase_C_sf"/>
</dbReference>
<dbReference type="SMART" id="SM00086">
    <property type="entry name" value="PAC"/>
    <property type="match status" value="3"/>
</dbReference>
<dbReference type="InterPro" id="IPR035965">
    <property type="entry name" value="PAS-like_dom_sf"/>
</dbReference>
<dbReference type="InterPro" id="IPR005467">
    <property type="entry name" value="His_kinase_dom"/>
</dbReference>
<evidence type="ECO:0000256" key="4">
    <source>
        <dbReference type="ARBA" id="ARBA00022679"/>
    </source>
</evidence>
<evidence type="ECO:0000256" key="3">
    <source>
        <dbReference type="ARBA" id="ARBA00022553"/>
    </source>
</evidence>
<organism evidence="9 10">
    <name type="scientific">Desulfobacter postgatei 2ac9</name>
    <dbReference type="NCBI Taxonomy" id="879212"/>
    <lineage>
        <taxon>Bacteria</taxon>
        <taxon>Pseudomonadati</taxon>
        <taxon>Thermodesulfobacteriota</taxon>
        <taxon>Desulfobacteria</taxon>
        <taxon>Desulfobacterales</taxon>
        <taxon>Desulfobacteraceae</taxon>
        <taxon>Desulfobacter</taxon>
    </lineage>
</organism>
<proteinExistence type="predicted"/>
<dbReference type="CDD" id="cd00082">
    <property type="entry name" value="HisKA"/>
    <property type="match status" value="1"/>
</dbReference>